<dbReference type="EMBL" id="ABTR02000001">
    <property type="protein sequence ID" value="EFC92135.1"/>
    <property type="molecule type" value="Genomic_DNA"/>
</dbReference>
<dbReference type="STRING" id="469381.Dpep_2113"/>
<gene>
    <name evidence="4" type="ORF">Dpep_2113</name>
</gene>
<name>D2Z395_9BACT</name>
<sequence>MAPAERYGYSVARLRAMENRLLDEPLFQRLIECDGLDGAIKVLGETVYAPWIMEMKSNEEFDSAIEAELHLAYDEISRFTPDEELVQLCRLPYDFHNVKVLVKSLILSKEGGDRRFDLLTSLGTIDTDSLVMAVESEEYRLLPFGLHRTIPQVLTHWDQNHDMLAVECALDRSLFEAMSDLVGKLSMPQVDLWFKRRVDAENVRTLIRLSRAQVESSAAVDFLHKGGDISIDRLISTLAEPIDSWGRLLAFADVGTVFDYIQDSSDMETLLMVFDKILDDYVTDVLEEAKYGCFEPENVLRFSWLKELEAKNLRVILVSIANGADRDMVRRLMRRVG</sequence>
<reference evidence="4 5" key="1">
    <citation type="journal article" date="2010" name="Stand. Genomic Sci.">
        <title>Permanent draft genome sequence of Dethiosulfovibrio peptidovorans type strain (SEBR 4207).</title>
        <authorList>
            <person name="Labutti K."/>
            <person name="Mayilraj S."/>
            <person name="Clum A."/>
            <person name="Lucas S."/>
            <person name="Glavina Del Rio T."/>
            <person name="Nolan M."/>
            <person name="Tice H."/>
            <person name="Cheng J.F."/>
            <person name="Pitluck S."/>
            <person name="Liolios K."/>
            <person name="Ivanova N."/>
            <person name="Mavromatis K."/>
            <person name="Mikhailova N."/>
            <person name="Pati A."/>
            <person name="Goodwin L."/>
            <person name="Chen A."/>
            <person name="Palaniappan K."/>
            <person name="Land M."/>
            <person name="Hauser L."/>
            <person name="Chang Y.J."/>
            <person name="Jeffries C.D."/>
            <person name="Rohde M."/>
            <person name="Spring S."/>
            <person name="Goker M."/>
            <person name="Woyke T."/>
            <person name="Bristow J."/>
            <person name="Eisen J.A."/>
            <person name="Markowitz V."/>
            <person name="Hugenholtz P."/>
            <person name="Kyrpides N.C."/>
            <person name="Klenk H.P."/>
            <person name="Lapidus A."/>
        </authorList>
    </citation>
    <scope>NUCLEOTIDE SEQUENCE [LARGE SCALE GENOMIC DNA]</scope>
    <source>
        <strain evidence="4 5">DSM 11002</strain>
    </source>
</reference>
<evidence type="ECO:0000256" key="1">
    <source>
        <dbReference type="ARBA" id="ARBA00006709"/>
    </source>
</evidence>
<evidence type="ECO:0000313" key="4">
    <source>
        <dbReference type="EMBL" id="EFC92135.1"/>
    </source>
</evidence>
<comment type="caution">
    <text evidence="4">The sequence shown here is derived from an EMBL/GenBank/DDBJ whole genome shotgun (WGS) entry which is preliminary data.</text>
</comment>
<protein>
    <submittedName>
        <fullName evidence="4">H+transporting two-sector ATPase C (AC39) subunit</fullName>
    </submittedName>
</protein>
<dbReference type="RefSeq" id="WP_005661987.1">
    <property type="nucleotide sequence ID" value="NZ_ABTR02000001.1"/>
</dbReference>
<dbReference type="InterPro" id="IPR036079">
    <property type="entry name" value="ATPase_csu/dsu_sf"/>
</dbReference>
<dbReference type="AlphaFoldDB" id="D2Z395"/>
<dbReference type="InterPro" id="IPR002843">
    <property type="entry name" value="ATPase_V0-cplx_csu/dsu"/>
</dbReference>
<dbReference type="PANTHER" id="PTHR38682">
    <property type="entry name" value="V-TYPE ATP SYNTHASE SUBUNIT C"/>
    <property type="match status" value="1"/>
</dbReference>
<keyword evidence="2" id="KW-0813">Transport</keyword>
<dbReference type="InterPro" id="IPR035067">
    <property type="entry name" value="V-type_ATPase_csu/dsu"/>
</dbReference>
<dbReference type="Gene3D" id="1.10.132.50">
    <property type="entry name" value="ATP synthase (C/AC39) subunit, domain 3"/>
    <property type="match status" value="1"/>
</dbReference>
<dbReference type="OrthoDB" id="1653at2"/>
<dbReference type="SUPFAM" id="SSF103486">
    <property type="entry name" value="V-type ATP synthase subunit C"/>
    <property type="match status" value="1"/>
</dbReference>
<evidence type="ECO:0000313" key="5">
    <source>
        <dbReference type="Proteomes" id="UP000006427"/>
    </source>
</evidence>
<dbReference type="InterPro" id="IPR044911">
    <property type="entry name" value="V-type_ATPase_csu/dsu_dom_3"/>
</dbReference>
<accession>D2Z395</accession>
<evidence type="ECO:0000256" key="3">
    <source>
        <dbReference type="ARBA" id="ARBA00023065"/>
    </source>
</evidence>
<dbReference type="eggNOG" id="COG1527">
    <property type="taxonomic scope" value="Bacteria"/>
</dbReference>
<comment type="similarity">
    <text evidence="1">Belongs to the V-ATPase V0D/AC39 subunit family.</text>
</comment>
<keyword evidence="3" id="KW-0406">Ion transport</keyword>
<dbReference type="GO" id="GO:0046961">
    <property type="term" value="F:proton-transporting ATPase activity, rotational mechanism"/>
    <property type="evidence" value="ECO:0007669"/>
    <property type="project" value="InterPro"/>
</dbReference>
<proteinExistence type="inferred from homology"/>
<evidence type="ECO:0000256" key="2">
    <source>
        <dbReference type="ARBA" id="ARBA00022448"/>
    </source>
</evidence>
<dbReference type="Proteomes" id="UP000006427">
    <property type="component" value="Unassembled WGS sequence"/>
</dbReference>
<keyword evidence="5" id="KW-1185">Reference proteome</keyword>
<dbReference type="Gene3D" id="1.20.1690.10">
    <property type="entry name" value="V-type ATP synthase subunit C domain"/>
    <property type="match status" value="2"/>
</dbReference>
<dbReference type="PaxDb" id="469381-Dpep_2113"/>
<dbReference type="PANTHER" id="PTHR38682:SF1">
    <property type="entry name" value="V-TYPE ATP SYNTHASE SUBUNIT C"/>
    <property type="match status" value="1"/>
</dbReference>
<dbReference type="InterPro" id="IPR050873">
    <property type="entry name" value="V-ATPase_V0D/AC39_subunit"/>
</dbReference>
<organism evidence="4 5">
    <name type="scientific">Dethiosulfovibrio peptidovorans DSM 11002</name>
    <dbReference type="NCBI Taxonomy" id="469381"/>
    <lineage>
        <taxon>Bacteria</taxon>
        <taxon>Thermotogati</taxon>
        <taxon>Synergistota</taxon>
        <taxon>Synergistia</taxon>
        <taxon>Synergistales</taxon>
        <taxon>Dethiosulfovibrionaceae</taxon>
        <taxon>Dethiosulfovibrio</taxon>
    </lineage>
</organism>
<dbReference type="Pfam" id="PF01992">
    <property type="entry name" value="vATP-synt_AC39"/>
    <property type="match status" value="1"/>
</dbReference>